<gene>
    <name evidence="1" type="ORF">LEP1GSC195_2006</name>
</gene>
<evidence type="ECO:0000313" key="2">
    <source>
        <dbReference type="Proteomes" id="UP000013984"/>
    </source>
</evidence>
<name>R9A0Q3_9LEPT</name>
<sequence length="47" mass="5675">MILEFWQLYRICNEKEMEKSSYFLVFSLVSPLQFLNLGLKSRKNSEN</sequence>
<dbReference type="EMBL" id="AOGZ02000014">
    <property type="protein sequence ID" value="EOQ95589.1"/>
    <property type="molecule type" value="Genomic_DNA"/>
</dbReference>
<dbReference type="STRING" id="1218599.LEP1GSC195_2006"/>
<comment type="caution">
    <text evidence="1">The sequence shown here is derived from an EMBL/GenBank/DDBJ whole genome shotgun (WGS) entry which is preliminary data.</text>
</comment>
<keyword evidence="2" id="KW-1185">Reference proteome</keyword>
<reference evidence="1" key="1">
    <citation type="submission" date="2013-04" db="EMBL/GenBank/DDBJ databases">
        <authorList>
            <person name="Harkins D.M."/>
            <person name="Durkin A.S."/>
            <person name="Brinkac L.M."/>
            <person name="Haft D.H."/>
            <person name="Selengut J.D."/>
            <person name="Sanka R."/>
            <person name="DePew J."/>
            <person name="Purushe J."/>
            <person name="Galloway R.L."/>
            <person name="Vinetz J.M."/>
            <person name="Sutton G.G."/>
            <person name="Nierman W.C."/>
            <person name="Fouts D.E."/>
        </authorList>
    </citation>
    <scope>NUCLEOTIDE SEQUENCE [LARGE SCALE GENOMIC DNA]</scope>
    <source>
        <strain evidence="1">CDC</strain>
    </source>
</reference>
<organism evidence="1 2">
    <name type="scientific">Leptospira wolbachii serovar Codice str. CDC</name>
    <dbReference type="NCBI Taxonomy" id="1218599"/>
    <lineage>
        <taxon>Bacteria</taxon>
        <taxon>Pseudomonadati</taxon>
        <taxon>Spirochaetota</taxon>
        <taxon>Spirochaetia</taxon>
        <taxon>Leptospirales</taxon>
        <taxon>Leptospiraceae</taxon>
        <taxon>Leptospira</taxon>
    </lineage>
</organism>
<protein>
    <submittedName>
        <fullName evidence="1">Uncharacterized protein</fullName>
    </submittedName>
</protein>
<evidence type="ECO:0000313" key="1">
    <source>
        <dbReference type="EMBL" id="EOQ95589.1"/>
    </source>
</evidence>
<accession>R9A0Q3</accession>
<dbReference type="AlphaFoldDB" id="R9A0Q3"/>
<dbReference type="Proteomes" id="UP000013984">
    <property type="component" value="Unassembled WGS sequence"/>
</dbReference>
<proteinExistence type="predicted"/>